<evidence type="ECO:0008006" key="5">
    <source>
        <dbReference type="Google" id="ProtNLM"/>
    </source>
</evidence>
<keyword evidence="2" id="KW-0732">Signal</keyword>
<evidence type="ECO:0000256" key="2">
    <source>
        <dbReference type="SAM" id="SignalP"/>
    </source>
</evidence>
<dbReference type="PROSITE" id="PS51318">
    <property type="entry name" value="TAT"/>
    <property type="match status" value="1"/>
</dbReference>
<evidence type="ECO:0000256" key="1">
    <source>
        <dbReference type="ARBA" id="ARBA00006987"/>
    </source>
</evidence>
<dbReference type="OrthoDB" id="8892714at2"/>
<dbReference type="CDD" id="cd07012">
    <property type="entry name" value="PBP2_Bug_TTT"/>
    <property type="match status" value="1"/>
</dbReference>
<name>A0A1Y0EQL1_9BURK</name>
<dbReference type="Gene3D" id="3.40.190.150">
    <property type="entry name" value="Bordetella uptake gene, domain 1"/>
    <property type="match status" value="1"/>
</dbReference>
<dbReference type="KEGG" id="cser:CCO03_15850"/>
<dbReference type="PANTHER" id="PTHR42928:SF5">
    <property type="entry name" value="BLR1237 PROTEIN"/>
    <property type="match status" value="1"/>
</dbReference>
<feature type="chain" id="PRO_5012847030" description="ABC transporter substrate-binding protein" evidence="2">
    <location>
        <begin position="31"/>
        <end position="328"/>
    </location>
</feature>
<keyword evidence="4" id="KW-1185">Reference proteome</keyword>
<dbReference type="InterPro" id="IPR006311">
    <property type="entry name" value="TAT_signal"/>
</dbReference>
<reference evidence="3 4" key="1">
    <citation type="submission" date="2017-05" db="EMBL/GenBank/DDBJ databases">
        <authorList>
            <person name="Song R."/>
            <person name="Chenine A.L."/>
            <person name="Ruprecht R.M."/>
        </authorList>
    </citation>
    <scope>NUCLEOTIDE SEQUENCE [LARGE SCALE GENOMIC DNA]</scope>
    <source>
        <strain evidence="3 4">DSM 26136</strain>
    </source>
</reference>
<dbReference type="InterPro" id="IPR042100">
    <property type="entry name" value="Bug_dom1"/>
</dbReference>
<dbReference type="RefSeq" id="WP_087282605.1">
    <property type="nucleotide sequence ID" value="NZ_CP021455.1"/>
</dbReference>
<dbReference type="InterPro" id="IPR005064">
    <property type="entry name" value="BUG"/>
</dbReference>
<evidence type="ECO:0000313" key="3">
    <source>
        <dbReference type="EMBL" id="ARU05947.1"/>
    </source>
</evidence>
<comment type="similarity">
    <text evidence="1">Belongs to the UPF0065 (bug) family.</text>
</comment>
<organism evidence="3 4">
    <name type="scientific">Comamonas serinivorans</name>
    <dbReference type="NCBI Taxonomy" id="1082851"/>
    <lineage>
        <taxon>Bacteria</taxon>
        <taxon>Pseudomonadati</taxon>
        <taxon>Pseudomonadota</taxon>
        <taxon>Betaproteobacteria</taxon>
        <taxon>Burkholderiales</taxon>
        <taxon>Comamonadaceae</taxon>
        <taxon>Comamonas</taxon>
    </lineage>
</organism>
<accession>A0A1Y0EQL1</accession>
<protein>
    <recommendedName>
        <fullName evidence="5">ABC transporter substrate-binding protein</fullName>
    </recommendedName>
</protein>
<dbReference type="EMBL" id="CP021455">
    <property type="protein sequence ID" value="ARU05947.1"/>
    <property type="molecule type" value="Genomic_DNA"/>
</dbReference>
<dbReference type="Pfam" id="PF03401">
    <property type="entry name" value="TctC"/>
    <property type="match status" value="1"/>
</dbReference>
<evidence type="ECO:0000313" key="4">
    <source>
        <dbReference type="Proteomes" id="UP000196138"/>
    </source>
</evidence>
<proteinExistence type="inferred from homology"/>
<gene>
    <name evidence="3" type="ORF">CCO03_15850</name>
</gene>
<dbReference type="PANTHER" id="PTHR42928">
    <property type="entry name" value="TRICARBOXYLATE-BINDING PROTEIN"/>
    <property type="match status" value="1"/>
</dbReference>
<dbReference type="SUPFAM" id="SSF53850">
    <property type="entry name" value="Periplasmic binding protein-like II"/>
    <property type="match status" value="1"/>
</dbReference>
<feature type="signal peptide" evidence="2">
    <location>
        <begin position="1"/>
        <end position="30"/>
    </location>
</feature>
<sequence length="328" mass="35050">MNTSGLRRRHVLGSAAALALSGMGAAPALAQQDIVRIVLGFPPGSSLDVIARLLQPHMAKTLGKTLVIENKPGASGTIAIRQLEGSAPDSQVYSFYPTTTMMGFVLQGHEPALDKITVISELYEQFTVFAVNPELPDLAKVHTLKDLVEVARAKPGTINYSTAGAGSISHLTTEKLCNLAGVKMQHVAYKGSQLALQDFLGGQLGMVAMDPTNLSAHLKNPKVRCIALNYPQRMPYLPGVPTTAEAGFKELASVPAWVNLVGPPNMPAELAAKMNDAVHKAIGDPAIRKRMEDLFTIPKVGTGAQAKAMMQHDLQFWKKVIADNGIKS</sequence>
<dbReference type="PIRSF" id="PIRSF017082">
    <property type="entry name" value="YflP"/>
    <property type="match status" value="1"/>
</dbReference>
<dbReference type="Proteomes" id="UP000196138">
    <property type="component" value="Chromosome"/>
</dbReference>
<dbReference type="Gene3D" id="3.40.190.10">
    <property type="entry name" value="Periplasmic binding protein-like II"/>
    <property type="match status" value="1"/>
</dbReference>
<dbReference type="AlphaFoldDB" id="A0A1Y0EQL1"/>